<accession>A0A7W6D1Q3</accession>
<reference evidence="1 2" key="1">
    <citation type="submission" date="2020-08" db="EMBL/GenBank/DDBJ databases">
        <title>Genomic Encyclopedia of Type Strains, Phase IV (KMG-IV): sequencing the most valuable type-strain genomes for metagenomic binning, comparative biology and taxonomic classification.</title>
        <authorList>
            <person name="Goeker M."/>
        </authorList>
    </citation>
    <scope>NUCLEOTIDE SEQUENCE [LARGE SCALE GENOMIC DNA]</scope>
    <source>
        <strain evidence="1 2">DSM 25481</strain>
    </source>
</reference>
<protein>
    <recommendedName>
        <fullName evidence="3">DUF3168 domain-containing protein</fullName>
    </recommendedName>
</protein>
<dbReference type="Gene3D" id="3.30.2000.30">
    <property type="match status" value="1"/>
</dbReference>
<evidence type="ECO:0008006" key="3">
    <source>
        <dbReference type="Google" id="ProtNLM"/>
    </source>
</evidence>
<evidence type="ECO:0000313" key="2">
    <source>
        <dbReference type="Proteomes" id="UP000528964"/>
    </source>
</evidence>
<evidence type="ECO:0000313" key="1">
    <source>
        <dbReference type="EMBL" id="MBB3972780.1"/>
    </source>
</evidence>
<gene>
    <name evidence="1" type="ORF">GGR24_001437</name>
</gene>
<dbReference type="InterPro" id="IPR021508">
    <property type="entry name" value="Gp17-like"/>
</dbReference>
<dbReference type="Pfam" id="PF11367">
    <property type="entry name" value="Tail_completion_gp17"/>
    <property type="match status" value="1"/>
</dbReference>
<comment type="caution">
    <text evidence="1">The sequence shown here is derived from an EMBL/GenBank/DDBJ whole genome shotgun (WGS) entry which is preliminary data.</text>
</comment>
<dbReference type="InterPro" id="IPR053745">
    <property type="entry name" value="Viral_Tail_Comp_sf"/>
</dbReference>
<name>A0A7W6D1Q3_9HYPH</name>
<dbReference type="Proteomes" id="UP000528964">
    <property type="component" value="Unassembled WGS sequence"/>
</dbReference>
<keyword evidence="2" id="KW-1185">Reference proteome</keyword>
<organism evidence="1 2">
    <name type="scientific">Hansschlegelia beijingensis</name>
    <dbReference type="NCBI Taxonomy" id="1133344"/>
    <lineage>
        <taxon>Bacteria</taxon>
        <taxon>Pseudomonadati</taxon>
        <taxon>Pseudomonadota</taxon>
        <taxon>Alphaproteobacteria</taxon>
        <taxon>Hyphomicrobiales</taxon>
        <taxon>Methylopilaceae</taxon>
        <taxon>Hansschlegelia</taxon>
    </lineage>
</organism>
<dbReference type="RefSeq" id="WP_183394664.1">
    <property type="nucleotide sequence ID" value="NZ_JACIDR010000002.1"/>
</dbReference>
<sequence length="135" mass="14745">MSPDWELQKAIVAKLKTSAGLKDLIGDPPQIAQQASASTARPYIHIGESQSVGVFADCVRAEEIYVDLHIWSDTESFAEVKQIIGVIVDVLHDADLEIAGGHIAALRFRNARTLRDPNSISRHGVATFRAIAQRT</sequence>
<proteinExistence type="predicted"/>
<dbReference type="AlphaFoldDB" id="A0A7W6D1Q3"/>
<dbReference type="EMBL" id="JACIDR010000002">
    <property type="protein sequence ID" value="MBB3972780.1"/>
    <property type="molecule type" value="Genomic_DNA"/>
</dbReference>